<evidence type="ECO:0000313" key="4">
    <source>
        <dbReference type="EMBL" id="QDV70979.1"/>
    </source>
</evidence>
<dbReference type="Pfam" id="PF13768">
    <property type="entry name" value="VWA_3"/>
    <property type="match status" value="1"/>
</dbReference>
<feature type="region of interest" description="Disordered" evidence="1">
    <location>
        <begin position="135"/>
        <end position="155"/>
    </location>
</feature>
<keyword evidence="5" id="KW-1185">Reference proteome</keyword>
<protein>
    <recommendedName>
        <fullName evidence="3">VWFA domain-containing protein</fullName>
    </recommendedName>
</protein>
<dbReference type="Proteomes" id="UP000315082">
    <property type="component" value="Chromosome"/>
</dbReference>
<keyword evidence="2" id="KW-1133">Transmembrane helix</keyword>
<feature type="transmembrane region" description="Helical" evidence="2">
    <location>
        <begin position="24"/>
        <end position="43"/>
    </location>
</feature>
<evidence type="ECO:0000256" key="1">
    <source>
        <dbReference type="SAM" id="MobiDB-lite"/>
    </source>
</evidence>
<feature type="compositionally biased region" description="Polar residues" evidence="1">
    <location>
        <begin position="139"/>
        <end position="148"/>
    </location>
</feature>
<organism evidence="4 5">
    <name type="scientific">Rosistilla carotiformis</name>
    <dbReference type="NCBI Taxonomy" id="2528017"/>
    <lineage>
        <taxon>Bacteria</taxon>
        <taxon>Pseudomonadati</taxon>
        <taxon>Planctomycetota</taxon>
        <taxon>Planctomycetia</taxon>
        <taxon>Pirellulales</taxon>
        <taxon>Pirellulaceae</taxon>
        <taxon>Rosistilla</taxon>
    </lineage>
</organism>
<dbReference type="AlphaFoldDB" id="A0A518JZK5"/>
<name>A0A518JZK5_9BACT</name>
<evidence type="ECO:0000313" key="5">
    <source>
        <dbReference type="Proteomes" id="UP000315082"/>
    </source>
</evidence>
<dbReference type="InterPro" id="IPR036465">
    <property type="entry name" value="vWFA_dom_sf"/>
</dbReference>
<reference evidence="4 5" key="1">
    <citation type="submission" date="2019-02" db="EMBL/GenBank/DDBJ databases">
        <title>Deep-cultivation of Planctomycetes and their phenomic and genomic characterization uncovers novel biology.</title>
        <authorList>
            <person name="Wiegand S."/>
            <person name="Jogler M."/>
            <person name="Boedeker C."/>
            <person name="Pinto D."/>
            <person name="Vollmers J."/>
            <person name="Rivas-Marin E."/>
            <person name="Kohn T."/>
            <person name="Peeters S.H."/>
            <person name="Heuer A."/>
            <person name="Rast P."/>
            <person name="Oberbeckmann S."/>
            <person name="Bunk B."/>
            <person name="Jeske O."/>
            <person name="Meyerdierks A."/>
            <person name="Storesund J.E."/>
            <person name="Kallscheuer N."/>
            <person name="Luecker S."/>
            <person name="Lage O.M."/>
            <person name="Pohl T."/>
            <person name="Merkel B.J."/>
            <person name="Hornburger P."/>
            <person name="Mueller R.-W."/>
            <person name="Bruemmer F."/>
            <person name="Labrenz M."/>
            <person name="Spormann A.M."/>
            <person name="Op den Camp H."/>
            <person name="Overmann J."/>
            <person name="Amann R."/>
            <person name="Jetten M.S.M."/>
            <person name="Mascher T."/>
            <person name="Medema M.H."/>
            <person name="Devos D.P."/>
            <person name="Kaster A.-K."/>
            <person name="Ovreas L."/>
            <person name="Rohde M."/>
            <person name="Galperin M.Y."/>
            <person name="Jogler C."/>
        </authorList>
    </citation>
    <scope>NUCLEOTIDE SEQUENCE [LARGE SCALE GENOMIC DNA]</scope>
    <source>
        <strain evidence="4 5">Poly24</strain>
    </source>
</reference>
<dbReference type="SUPFAM" id="SSF53300">
    <property type="entry name" value="vWA-like"/>
    <property type="match status" value="1"/>
</dbReference>
<dbReference type="KEGG" id="rcf:Poly24_47120"/>
<gene>
    <name evidence="4" type="ORF">Poly24_47120</name>
</gene>
<evidence type="ECO:0000256" key="2">
    <source>
        <dbReference type="SAM" id="Phobius"/>
    </source>
</evidence>
<proteinExistence type="predicted"/>
<evidence type="ECO:0000259" key="3">
    <source>
        <dbReference type="Pfam" id="PF13768"/>
    </source>
</evidence>
<dbReference type="RefSeq" id="WP_145101072.1">
    <property type="nucleotide sequence ID" value="NZ_CP036348.1"/>
</dbReference>
<keyword evidence="2" id="KW-0812">Transmembrane</keyword>
<dbReference type="OrthoDB" id="288124at2"/>
<dbReference type="InterPro" id="IPR002035">
    <property type="entry name" value="VWF_A"/>
</dbReference>
<feature type="domain" description="VWFA" evidence="3">
    <location>
        <begin position="167"/>
        <end position="336"/>
    </location>
</feature>
<accession>A0A518JZK5</accession>
<keyword evidence="2" id="KW-0472">Membrane</keyword>
<dbReference type="Gene3D" id="3.40.50.410">
    <property type="entry name" value="von Willebrand factor, type A domain"/>
    <property type="match status" value="1"/>
</dbReference>
<sequence>MPIPTKVSVSPVKLSSSSADWRGYATSATVHAIVLLTLALVIAGKRGVATFIVTASEATAEGELLVTLPLENSPPPRALAEPVVVDEVLVPPPPTTIATTPIRVDVPSRLPAHRSGALDGLGGAVVPVAHAVPVSSPSDATGDSQTEPGENDAPHATFFGSHAYGNNFVFILDASPSMIGARYQRACDELVSSLTKLTDQQSFYVFLFSWRTQLMFDGPLASMQFIPATDENVDRFRQWLYMQDVRKNNGTDPRVPLDLAERLRPDAVFLLSDGEFNKPPRWNPGIPTRALPQHSVVRLVEMIYETIPLHCIAFEIAACEPGLRALAELTGGSCRFVPKQRPDADQVLMAKIEHQLRLADPQGTGDGFHAQQARITIASSLVAKGFLDEAREMIAVLDDKKLPPRLQRKLDSVHRDLLK</sequence>
<dbReference type="EMBL" id="CP036348">
    <property type="protein sequence ID" value="QDV70979.1"/>
    <property type="molecule type" value="Genomic_DNA"/>
</dbReference>